<name>A0ABR2KZC6_9EUKA</name>
<evidence type="ECO:0000256" key="7">
    <source>
        <dbReference type="SAM" id="Coils"/>
    </source>
</evidence>
<dbReference type="InterPro" id="IPR006141">
    <property type="entry name" value="Intein_N"/>
</dbReference>
<dbReference type="Gene3D" id="1.20.1060.20">
    <property type="match status" value="1"/>
</dbReference>
<evidence type="ECO:0000256" key="3">
    <source>
        <dbReference type="ARBA" id="ARBA00022776"/>
    </source>
</evidence>
<dbReference type="Gene3D" id="3.40.50.300">
    <property type="entry name" value="P-loop containing nucleotide triphosphate hydrolases"/>
    <property type="match status" value="2"/>
</dbReference>
<evidence type="ECO:0000259" key="8">
    <source>
        <dbReference type="SMART" id="SM00968"/>
    </source>
</evidence>
<organism evidence="9 10">
    <name type="scientific">Tritrichomonas musculus</name>
    <dbReference type="NCBI Taxonomy" id="1915356"/>
    <lineage>
        <taxon>Eukaryota</taxon>
        <taxon>Metamonada</taxon>
        <taxon>Parabasalia</taxon>
        <taxon>Tritrichomonadida</taxon>
        <taxon>Tritrichomonadidae</taxon>
        <taxon>Tritrichomonas</taxon>
    </lineage>
</organism>
<gene>
    <name evidence="9" type="ORF">M9Y10_014334</name>
</gene>
<dbReference type="SUPFAM" id="SSF52540">
    <property type="entry name" value="P-loop containing nucleoside triphosphate hydrolases"/>
    <property type="match status" value="1"/>
</dbReference>
<dbReference type="Pfam" id="PF06470">
    <property type="entry name" value="SMC_hinge"/>
    <property type="match status" value="1"/>
</dbReference>
<feature type="coiled-coil region" evidence="7">
    <location>
        <begin position="235"/>
        <end position="346"/>
    </location>
</feature>
<keyword evidence="6" id="KW-0131">Cell cycle</keyword>
<dbReference type="InterPro" id="IPR036277">
    <property type="entry name" value="SMC_hinge_sf"/>
</dbReference>
<dbReference type="PANTHER" id="PTHR18937:SF12">
    <property type="entry name" value="STRUCTURAL MAINTENANCE OF CHROMOSOMES PROTEIN"/>
    <property type="match status" value="1"/>
</dbReference>
<dbReference type="Proteomes" id="UP001470230">
    <property type="component" value="Unassembled WGS sequence"/>
</dbReference>
<dbReference type="SUPFAM" id="SSF75553">
    <property type="entry name" value="Smc hinge domain"/>
    <property type="match status" value="1"/>
</dbReference>
<keyword evidence="3" id="KW-0498">Mitosis</keyword>
<evidence type="ECO:0000313" key="9">
    <source>
        <dbReference type="EMBL" id="KAK8896434.1"/>
    </source>
</evidence>
<feature type="coiled-coil region" evidence="7">
    <location>
        <begin position="806"/>
        <end position="840"/>
    </location>
</feature>
<comment type="caution">
    <text evidence="9">The sequence shown here is derived from an EMBL/GenBank/DDBJ whole genome shotgun (WGS) entry which is preliminary data.</text>
</comment>
<dbReference type="Gene3D" id="3.30.70.1620">
    <property type="match status" value="1"/>
</dbReference>
<evidence type="ECO:0000256" key="4">
    <source>
        <dbReference type="ARBA" id="ARBA00023054"/>
    </source>
</evidence>
<dbReference type="InterPro" id="IPR024704">
    <property type="entry name" value="SMC"/>
</dbReference>
<feature type="coiled-coil region" evidence="7">
    <location>
        <begin position="913"/>
        <end position="967"/>
    </location>
</feature>
<protein>
    <recommendedName>
        <fullName evidence="8">SMC hinge domain-containing protein</fullName>
    </recommendedName>
</protein>
<feature type="domain" description="SMC hinge" evidence="8">
    <location>
        <begin position="477"/>
        <end position="594"/>
    </location>
</feature>
<dbReference type="Pfam" id="PF02463">
    <property type="entry name" value="SMC_N"/>
    <property type="match status" value="2"/>
</dbReference>
<evidence type="ECO:0000256" key="5">
    <source>
        <dbReference type="ARBA" id="ARBA00023242"/>
    </source>
</evidence>
<dbReference type="PROSITE" id="PS50817">
    <property type="entry name" value="INTEIN_N_TER"/>
    <property type="match status" value="1"/>
</dbReference>
<keyword evidence="2" id="KW-0132">Cell division</keyword>
<reference evidence="9 10" key="1">
    <citation type="submission" date="2024-04" db="EMBL/GenBank/DDBJ databases">
        <title>Tritrichomonas musculus Genome.</title>
        <authorList>
            <person name="Alves-Ferreira E."/>
            <person name="Grigg M."/>
            <person name="Lorenzi H."/>
            <person name="Galac M."/>
        </authorList>
    </citation>
    <scope>NUCLEOTIDE SEQUENCE [LARGE SCALE GENOMIC DNA]</scope>
    <source>
        <strain evidence="9 10">EAF2021</strain>
    </source>
</reference>
<accession>A0ABR2KZC6</accession>
<dbReference type="InterPro" id="IPR027417">
    <property type="entry name" value="P-loop_NTPase"/>
</dbReference>
<feature type="coiled-coil region" evidence="7">
    <location>
        <begin position="624"/>
        <end position="779"/>
    </location>
</feature>
<dbReference type="EMBL" id="JAPFFF010000002">
    <property type="protein sequence ID" value="KAK8896434.1"/>
    <property type="molecule type" value="Genomic_DNA"/>
</dbReference>
<feature type="coiled-coil region" evidence="7">
    <location>
        <begin position="435"/>
        <end position="475"/>
    </location>
</feature>
<feature type="coiled-coil region" evidence="7">
    <location>
        <begin position="168"/>
        <end position="205"/>
    </location>
</feature>
<dbReference type="SMART" id="SM00968">
    <property type="entry name" value="SMC_hinge"/>
    <property type="match status" value="1"/>
</dbReference>
<evidence type="ECO:0000313" key="10">
    <source>
        <dbReference type="Proteomes" id="UP001470230"/>
    </source>
</evidence>
<dbReference type="PIRSF" id="PIRSF005719">
    <property type="entry name" value="SMC"/>
    <property type="match status" value="1"/>
</dbReference>
<sequence length="1163" mass="134817">MKLELIKVKNFKSYKGTHTFGPLDDFSAIIGENGTGKSNLFDAICFVLGGNSSAMRCQNLTNLIWNGKPQPKSASVSLTFLIENNRKKPYITIKRKITSNSNSLFLVNGEKKSASEYKNILTDIGFPPRFQSYVIFQGDIQQIALMKPKELTMMIEELSGSIVFKESYEKSEIDYNNIQDEVSKLDQKREEIANKKRNMKKEAQETIRWKELDERMISINKELIDFQLFQSVNDLKIATKKVSEMEIEIQRGKNNIDEIDESIQATEGTIQTMQKCNKKSIKDTRNAQKQLQSKKDLVESLNAQKSEIDIQINKLSDDINDSKQKLNEEKNQKDNLEKIVKSFKAKNSLFIENKENLFSIQVNLATISTAAGQNQKKQEIEELNSQIQFEKDNKSRFNNQIRFNDQILAKIEEEIKSTTQIDEPIPQDQNISNEMSKVHQKIENLNSQIHQVKQLSYHNKKIERLSNMIHALQQNIPNVYGFVRDLCRPVRSKYELAFSAALTYHLDEVIVKDFDTACQCIEFCKLKNLGSCTFLPLNGLRFKKKDQKYIHDKPEVLTPLIEILEFDERDRQAIEYASKGIYFCETPKDAIEIYRTGKWKKIVDINGTIYNKNGMITGGNAKKYYNTNKSLEALKNEKEKLEEKSEDLRQKLRNECEEYQTKLNEYEAYRNHIQLIQNKKSECINNLMHLNQLLQDTEEKCTSYESKLQKLNDELNDELSNEEKEIKDHIQKLNKENKSILKKFKMTNINDLINAFKQFLMEENEMKEAEKQLNYLQDSLLKNTLDHLMFSRKEYKAQLKTLIPDLNNATIEVEESEKKYQEEVEKMEKASSDFDQAKKEKSRLISMKNAALNELTKAETTIITNKSIEKNANNDLEYLLTQVSTNETKETIIERDFSKTSTLSDSLMKPKSHQQKKNIISNYNEKINKMKEELDSKQPNFKAEENYHQLKESVKEIDSQLDVKRKEMMSSGQKFRSIKRQRHLKFMQTFDILVESIQDIYAKLTRNPKQPLGGTAFLSPMSPQCPFLDGIIYSVLPPLKRLRTINALSGGEQTLAVVSLIFALNEAKPAPCFILDEIDAALDKRNTKMLSTFLKSESANRQIIIVSHKDRIYDEADSLVGICKNVNDQTSCSFLFKLSQIINNYEKDENELYEEPETFISIH</sequence>
<comment type="subcellular location">
    <subcellularLocation>
        <location evidence="1">Nucleus</location>
    </subcellularLocation>
</comment>
<keyword evidence="5" id="KW-0539">Nucleus</keyword>
<evidence type="ECO:0000256" key="1">
    <source>
        <dbReference type="ARBA" id="ARBA00004123"/>
    </source>
</evidence>
<proteinExistence type="predicted"/>
<feature type="coiled-coil region" evidence="7">
    <location>
        <begin position="373"/>
        <end position="400"/>
    </location>
</feature>
<keyword evidence="4 7" id="KW-0175">Coiled coil</keyword>
<evidence type="ECO:0000256" key="6">
    <source>
        <dbReference type="ARBA" id="ARBA00023306"/>
    </source>
</evidence>
<evidence type="ECO:0000256" key="2">
    <source>
        <dbReference type="ARBA" id="ARBA00022618"/>
    </source>
</evidence>
<keyword evidence="10" id="KW-1185">Reference proteome</keyword>
<dbReference type="InterPro" id="IPR003395">
    <property type="entry name" value="RecF/RecN/SMC_N"/>
</dbReference>
<dbReference type="PANTHER" id="PTHR18937">
    <property type="entry name" value="STRUCTURAL MAINTENANCE OF CHROMOSOMES SMC FAMILY MEMBER"/>
    <property type="match status" value="1"/>
</dbReference>
<dbReference type="InterPro" id="IPR010935">
    <property type="entry name" value="SMC_hinge"/>
</dbReference>